<evidence type="ECO:0000256" key="2">
    <source>
        <dbReference type="ARBA" id="ARBA00003968"/>
    </source>
</evidence>
<evidence type="ECO:0000256" key="9">
    <source>
        <dbReference type="ARBA" id="ARBA00022679"/>
    </source>
</evidence>
<dbReference type="STRING" id="946362.F2TY29"/>
<evidence type="ECO:0000313" key="14">
    <source>
        <dbReference type="Proteomes" id="UP000007799"/>
    </source>
</evidence>
<comment type="pathway">
    <text evidence="4">Purine metabolism; AMP biosynthesis via salvage pathway; AMP from adenine: step 1/1.</text>
</comment>
<dbReference type="InParanoid" id="F2TY29"/>
<evidence type="ECO:0000256" key="10">
    <source>
        <dbReference type="ARBA" id="ARBA00022726"/>
    </source>
</evidence>
<comment type="function">
    <text evidence="2">Catalyzes a salvage reaction resulting in the formation of AMP, that is energically less costly than de novo synthesis.</text>
</comment>
<dbReference type="CDD" id="cd06223">
    <property type="entry name" value="PRTases_typeI"/>
    <property type="match status" value="1"/>
</dbReference>
<evidence type="ECO:0000259" key="12">
    <source>
        <dbReference type="Pfam" id="PF00156"/>
    </source>
</evidence>
<dbReference type="FunCoup" id="F2TY29">
    <property type="interactions" value="832"/>
</dbReference>
<dbReference type="GO" id="GO:0002055">
    <property type="term" value="F:adenine binding"/>
    <property type="evidence" value="ECO:0007669"/>
    <property type="project" value="TreeGrafter"/>
</dbReference>
<dbReference type="GO" id="GO:0006166">
    <property type="term" value="P:purine ribonucleoside salvage"/>
    <property type="evidence" value="ECO:0007669"/>
    <property type="project" value="UniProtKB-KW"/>
</dbReference>
<keyword evidence="8" id="KW-0328">Glycosyltransferase</keyword>
<dbReference type="GO" id="GO:0016208">
    <property type="term" value="F:AMP binding"/>
    <property type="evidence" value="ECO:0007669"/>
    <property type="project" value="TreeGrafter"/>
</dbReference>
<feature type="region of interest" description="Disordered" evidence="11">
    <location>
        <begin position="1"/>
        <end position="20"/>
    </location>
</feature>
<dbReference type="SUPFAM" id="SSF53271">
    <property type="entry name" value="PRTase-like"/>
    <property type="match status" value="1"/>
</dbReference>
<dbReference type="GeneID" id="16079058"/>
<comment type="similarity">
    <text evidence="5">Belongs to the purine/pyrimidine phosphoribosyltransferase family.</text>
</comment>
<evidence type="ECO:0000313" key="13">
    <source>
        <dbReference type="EMBL" id="EGD76288.1"/>
    </source>
</evidence>
<dbReference type="UniPathway" id="UPA00588">
    <property type="reaction ID" value="UER00646"/>
</dbReference>
<evidence type="ECO:0000256" key="11">
    <source>
        <dbReference type="SAM" id="MobiDB-lite"/>
    </source>
</evidence>
<evidence type="ECO:0000256" key="4">
    <source>
        <dbReference type="ARBA" id="ARBA00004659"/>
    </source>
</evidence>
<keyword evidence="7" id="KW-0963">Cytoplasm</keyword>
<dbReference type="GO" id="GO:0003999">
    <property type="term" value="F:adenine phosphoribosyltransferase activity"/>
    <property type="evidence" value="ECO:0007669"/>
    <property type="project" value="UniProtKB-EC"/>
</dbReference>
<evidence type="ECO:0000256" key="7">
    <source>
        <dbReference type="ARBA" id="ARBA00022490"/>
    </source>
</evidence>
<keyword evidence="14" id="KW-1185">Reference proteome</keyword>
<dbReference type="InterPro" id="IPR005764">
    <property type="entry name" value="Ade_phspho_trans"/>
</dbReference>
<dbReference type="NCBIfam" id="NF002636">
    <property type="entry name" value="PRK02304.1-5"/>
    <property type="match status" value="1"/>
</dbReference>
<proteinExistence type="inferred from homology"/>
<accession>F2TY29</accession>
<dbReference type="OMA" id="QAYDLEY"/>
<keyword evidence="10" id="KW-0660">Purine salvage</keyword>
<dbReference type="OrthoDB" id="363185at2759"/>
<dbReference type="PANTHER" id="PTHR32315:SF3">
    <property type="entry name" value="ADENINE PHOSPHORIBOSYLTRANSFERASE"/>
    <property type="match status" value="1"/>
</dbReference>
<dbReference type="KEGG" id="sre:PTSG_00991"/>
<gene>
    <name evidence="13" type="ORF">PTSG_00991</name>
</gene>
<dbReference type="RefSeq" id="XP_004998463.1">
    <property type="nucleotide sequence ID" value="XM_004998406.1"/>
</dbReference>
<evidence type="ECO:0000256" key="1">
    <source>
        <dbReference type="ARBA" id="ARBA00000868"/>
    </source>
</evidence>
<dbReference type="AlphaFoldDB" id="F2TY29"/>
<dbReference type="EC" id="2.4.2.7" evidence="6"/>
<dbReference type="Gene3D" id="3.40.50.2020">
    <property type="match status" value="1"/>
</dbReference>
<dbReference type="InterPro" id="IPR029057">
    <property type="entry name" value="PRTase-like"/>
</dbReference>
<name>F2TY29_SALR5</name>
<dbReference type="GO" id="GO:0006168">
    <property type="term" value="P:adenine salvage"/>
    <property type="evidence" value="ECO:0007669"/>
    <property type="project" value="InterPro"/>
</dbReference>
<keyword evidence="9" id="KW-0808">Transferase</keyword>
<dbReference type="HAMAP" id="MF_00004">
    <property type="entry name" value="Aden_phosphoribosyltr"/>
    <property type="match status" value="1"/>
</dbReference>
<evidence type="ECO:0000256" key="3">
    <source>
        <dbReference type="ARBA" id="ARBA00004496"/>
    </source>
</evidence>
<organism evidence="14">
    <name type="scientific">Salpingoeca rosetta (strain ATCC 50818 / BSB-021)</name>
    <dbReference type="NCBI Taxonomy" id="946362"/>
    <lineage>
        <taxon>Eukaryota</taxon>
        <taxon>Choanoflagellata</taxon>
        <taxon>Craspedida</taxon>
        <taxon>Salpingoecidae</taxon>
        <taxon>Salpingoeca</taxon>
    </lineage>
</organism>
<evidence type="ECO:0000256" key="6">
    <source>
        <dbReference type="ARBA" id="ARBA00011893"/>
    </source>
</evidence>
<feature type="domain" description="Phosphoribosyltransferase" evidence="12">
    <location>
        <begin position="60"/>
        <end position="177"/>
    </location>
</feature>
<evidence type="ECO:0000256" key="5">
    <source>
        <dbReference type="ARBA" id="ARBA00008391"/>
    </source>
</evidence>
<dbReference type="GO" id="GO:0044209">
    <property type="term" value="P:AMP salvage"/>
    <property type="evidence" value="ECO:0007669"/>
    <property type="project" value="UniProtKB-UniPathway"/>
</dbReference>
<dbReference type="GO" id="GO:0005737">
    <property type="term" value="C:cytoplasm"/>
    <property type="evidence" value="ECO:0007669"/>
    <property type="project" value="UniProtKB-SubCell"/>
</dbReference>
<dbReference type="EMBL" id="GL832956">
    <property type="protein sequence ID" value="EGD76288.1"/>
    <property type="molecule type" value="Genomic_DNA"/>
</dbReference>
<dbReference type="Pfam" id="PF00156">
    <property type="entry name" value="Pribosyltran"/>
    <property type="match status" value="1"/>
</dbReference>
<comment type="catalytic activity">
    <reaction evidence="1">
        <text>AMP + diphosphate = 5-phospho-alpha-D-ribose 1-diphosphate + adenine</text>
        <dbReference type="Rhea" id="RHEA:16609"/>
        <dbReference type="ChEBI" id="CHEBI:16708"/>
        <dbReference type="ChEBI" id="CHEBI:33019"/>
        <dbReference type="ChEBI" id="CHEBI:58017"/>
        <dbReference type="ChEBI" id="CHEBI:456215"/>
        <dbReference type="EC" id="2.4.2.7"/>
    </reaction>
</comment>
<evidence type="ECO:0000256" key="8">
    <source>
        <dbReference type="ARBA" id="ARBA00022676"/>
    </source>
</evidence>
<dbReference type="PANTHER" id="PTHR32315">
    <property type="entry name" value="ADENINE PHOSPHORIBOSYLTRANSFERASE"/>
    <property type="match status" value="1"/>
</dbReference>
<sequence>MSDEQKQQQKGQDKAQHDPYQDDEGIKYVRNLIQPHANFPSEGILFHDIFPALRDPVALEIILNRMAAVVTKRSAVIDYVVGLDARGFLFAPSIASRLHCGFIPIRKKGKLPGKCHTLESTKEYGADILEVQKAGLEPGARVVVVDDLIATGGTLQTSVSLLKAAGAEVVVCVCLVGLPSLGGIAKAGAPVEALIDLEAGC</sequence>
<reference evidence="13" key="1">
    <citation type="submission" date="2009-08" db="EMBL/GenBank/DDBJ databases">
        <title>Annotation of Salpingoeca rosetta.</title>
        <authorList>
            <consortium name="The Broad Institute Genome Sequencing Platform"/>
            <person name="Russ C."/>
            <person name="Cuomo C."/>
            <person name="Burger G."/>
            <person name="Gray M.W."/>
            <person name="Holland P.W.H."/>
            <person name="King N."/>
            <person name="Lang F.B.F."/>
            <person name="Roger A.J."/>
            <person name="Ruiz-Trillo I."/>
            <person name="Young S.K."/>
            <person name="Zeng Q."/>
            <person name="Gargeya S."/>
            <person name="Alvarado L."/>
            <person name="Berlin A."/>
            <person name="Chapman S.B."/>
            <person name="Chen Z."/>
            <person name="Freedman E."/>
            <person name="Gellesch M."/>
            <person name="Goldberg J."/>
            <person name="Griggs A."/>
            <person name="Gujja S."/>
            <person name="Heilman E."/>
            <person name="Heiman D."/>
            <person name="Howarth C."/>
            <person name="Mehta T."/>
            <person name="Neiman D."/>
            <person name="Pearson M."/>
            <person name="Roberts A."/>
            <person name="Saif S."/>
            <person name="Shea T."/>
            <person name="Shenoy N."/>
            <person name="Sisk P."/>
            <person name="Stolte C."/>
            <person name="Sykes S."/>
            <person name="White J."/>
            <person name="Yandava C."/>
            <person name="Haas B."/>
            <person name="Nusbaum C."/>
            <person name="Birren B."/>
        </authorList>
    </citation>
    <scope>NUCLEOTIDE SEQUENCE [LARGE SCALE GENOMIC DNA]</scope>
    <source>
        <strain evidence="13">ATCC 50818</strain>
    </source>
</reference>
<dbReference type="InterPro" id="IPR000836">
    <property type="entry name" value="PRTase_dom"/>
</dbReference>
<comment type="subcellular location">
    <subcellularLocation>
        <location evidence="3">Cytoplasm</location>
    </subcellularLocation>
</comment>
<dbReference type="FunFam" id="3.40.50.2020:FF:000021">
    <property type="entry name" value="Adenine phosphoribosyltransferase"/>
    <property type="match status" value="1"/>
</dbReference>
<dbReference type="eggNOG" id="KOG1712">
    <property type="taxonomic scope" value="Eukaryota"/>
</dbReference>
<protein>
    <recommendedName>
        <fullName evidence="6">adenine phosphoribosyltransferase</fullName>
        <ecNumber evidence="6">2.4.2.7</ecNumber>
    </recommendedName>
</protein>
<dbReference type="InterPro" id="IPR050054">
    <property type="entry name" value="UPRTase/APRTase"/>
</dbReference>
<dbReference type="Proteomes" id="UP000007799">
    <property type="component" value="Unassembled WGS sequence"/>
</dbReference>